<sequence length="95" mass="10413">MMTYRNVLTTMTALLLVAVAAAAQTPGTVQPAHESLEPGTRTDDLGITIGIPVEHPGRRYPASREFPTGPEIGERLPEFSLANQQGRLIDYHEDR</sequence>
<reference evidence="2" key="1">
    <citation type="submission" date="2018-05" db="EMBL/GenBank/DDBJ databases">
        <authorList>
            <person name="Lanie J.A."/>
            <person name="Ng W.-L."/>
            <person name="Kazmierczak K.M."/>
            <person name="Andrzejewski T.M."/>
            <person name="Davidsen T.M."/>
            <person name="Wayne K.J."/>
            <person name="Tettelin H."/>
            <person name="Glass J.I."/>
            <person name="Rusch D."/>
            <person name="Podicherti R."/>
            <person name="Tsui H.-C.T."/>
            <person name="Winkler M.E."/>
        </authorList>
    </citation>
    <scope>NUCLEOTIDE SEQUENCE</scope>
</reference>
<gene>
    <name evidence="2" type="ORF">METZ01_LOCUS123142</name>
</gene>
<proteinExistence type="predicted"/>
<evidence type="ECO:0000313" key="2">
    <source>
        <dbReference type="EMBL" id="SVA70288.1"/>
    </source>
</evidence>
<evidence type="ECO:0000256" key="1">
    <source>
        <dbReference type="SAM" id="MobiDB-lite"/>
    </source>
</evidence>
<dbReference type="EMBL" id="UINC01016984">
    <property type="protein sequence ID" value="SVA70288.1"/>
    <property type="molecule type" value="Genomic_DNA"/>
</dbReference>
<name>A0A381XZY2_9ZZZZ</name>
<dbReference type="AlphaFoldDB" id="A0A381XZY2"/>
<protein>
    <submittedName>
        <fullName evidence="2">Uncharacterized protein</fullName>
    </submittedName>
</protein>
<feature type="compositionally biased region" description="Basic and acidic residues" evidence="1">
    <location>
        <begin position="34"/>
        <end position="44"/>
    </location>
</feature>
<organism evidence="2">
    <name type="scientific">marine metagenome</name>
    <dbReference type="NCBI Taxonomy" id="408172"/>
    <lineage>
        <taxon>unclassified sequences</taxon>
        <taxon>metagenomes</taxon>
        <taxon>ecological metagenomes</taxon>
    </lineage>
</organism>
<feature type="region of interest" description="Disordered" evidence="1">
    <location>
        <begin position="52"/>
        <end position="74"/>
    </location>
</feature>
<accession>A0A381XZY2</accession>
<feature type="non-terminal residue" evidence="2">
    <location>
        <position position="95"/>
    </location>
</feature>
<feature type="region of interest" description="Disordered" evidence="1">
    <location>
        <begin position="27"/>
        <end position="46"/>
    </location>
</feature>